<dbReference type="EMBL" id="FRAH01000008">
    <property type="protein sequence ID" value="SHJ88158.1"/>
    <property type="molecule type" value="Genomic_DNA"/>
</dbReference>
<keyword evidence="2" id="KW-1185">Reference proteome</keyword>
<dbReference type="Gene3D" id="1.20.140.160">
    <property type="match status" value="1"/>
</dbReference>
<dbReference type="SUPFAM" id="SSF88659">
    <property type="entry name" value="Sigma3 and sigma4 domains of RNA polymerase sigma factors"/>
    <property type="match status" value="1"/>
</dbReference>
<sequence length="167" mass="19215">MFDKKSEYALNKYDQDSIIYISVSGRIRLTRADFSNEEEFLKWKAWSDADYHQTEKEGRSFNDNRVALDDYLDVVGAVQSAEDEFFSELLKADVQAEEKALREKRLAALKAILNAKQYRRIWLYYAERKSVTEIARLEGVTKASVSLSLARAIKKISKKFAAGLKNS</sequence>
<dbReference type="Proteomes" id="UP000183975">
    <property type="component" value="Unassembled WGS sequence"/>
</dbReference>
<dbReference type="OrthoDB" id="3078706at2"/>
<accession>A0A1M6MXH4</accession>
<evidence type="ECO:0000313" key="2">
    <source>
        <dbReference type="Proteomes" id="UP000183975"/>
    </source>
</evidence>
<dbReference type="AlphaFoldDB" id="A0A1M6MXH4"/>
<protein>
    <submittedName>
        <fullName evidence="1">RNA polymerase sigma factor, sigma-70 family</fullName>
    </submittedName>
</protein>
<dbReference type="InterPro" id="IPR013324">
    <property type="entry name" value="RNA_pol_sigma_r3/r4-like"/>
</dbReference>
<proteinExistence type="predicted"/>
<gene>
    <name evidence="1" type="ORF">SAMN02745138_00711</name>
</gene>
<name>A0A1M6MXH4_9FIRM</name>
<evidence type="ECO:0000313" key="1">
    <source>
        <dbReference type="EMBL" id="SHJ88158.1"/>
    </source>
</evidence>
<dbReference type="RefSeq" id="WP_072849216.1">
    <property type="nucleotide sequence ID" value="NZ_FRAH01000008.1"/>
</dbReference>
<organism evidence="1 2">
    <name type="scientific">Anaerotignum lactatifermentans DSM 14214</name>
    <dbReference type="NCBI Taxonomy" id="1121323"/>
    <lineage>
        <taxon>Bacteria</taxon>
        <taxon>Bacillati</taxon>
        <taxon>Bacillota</taxon>
        <taxon>Clostridia</taxon>
        <taxon>Lachnospirales</taxon>
        <taxon>Anaerotignaceae</taxon>
        <taxon>Anaerotignum</taxon>
    </lineage>
</organism>
<reference evidence="1 2" key="1">
    <citation type="submission" date="2016-11" db="EMBL/GenBank/DDBJ databases">
        <authorList>
            <person name="Jaros S."/>
            <person name="Januszkiewicz K."/>
            <person name="Wedrychowicz H."/>
        </authorList>
    </citation>
    <scope>NUCLEOTIDE SEQUENCE [LARGE SCALE GENOMIC DNA]</scope>
    <source>
        <strain evidence="1 2">DSM 14214</strain>
    </source>
</reference>